<comment type="subcellular location">
    <subcellularLocation>
        <location evidence="1 8">Cell outer membrane</location>
        <topology evidence="1 8">Multi-pass membrane protein</topology>
    </subcellularLocation>
</comment>
<keyword evidence="3 8" id="KW-1134">Transmembrane beta strand</keyword>
<gene>
    <name evidence="12" type="ORF">SAMN04487893_1023</name>
</gene>
<dbReference type="GO" id="GO:0009279">
    <property type="term" value="C:cell outer membrane"/>
    <property type="evidence" value="ECO:0007669"/>
    <property type="project" value="UniProtKB-SubCell"/>
</dbReference>
<feature type="domain" description="Outer membrane protein beta-barrel" evidence="11">
    <location>
        <begin position="466"/>
        <end position="675"/>
    </location>
</feature>
<dbReference type="RefSeq" id="WP_090677789.1">
    <property type="nucleotide sequence ID" value="NZ_FORU01000002.1"/>
</dbReference>
<accession>A0A1I3M1H6</accession>
<dbReference type="STRING" id="1150112.SAMN04487893_1023"/>
<keyword evidence="6 8" id="KW-0472">Membrane</keyword>
<evidence type="ECO:0000256" key="1">
    <source>
        <dbReference type="ARBA" id="ARBA00004571"/>
    </source>
</evidence>
<keyword evidence="13" id="KW-1185">Reference proteome</keyword>
<dbReference type="AlphaFoldDB" id="A0A1I3M1H6"/>
<feature type="signal peptide" evidence="9">
    <location>
        <begin position="1"/>
        <end position="21"/>
    </location>
</feature>
<organism evidence="12 13">
    <name type="scientific">Myroides guanonis</name>
    <dbReference type="NCBI Taxonomy" id="1150112"/>
    <lineage>
        <taxon>Bacteria</taxon>
        <taxon>Pseudomonadati</taxon>
        <taxon>Bacteroidota</taxon>
        <taxon>Flavobacteriia</taxon>
        <taxon>Flavobacteriales</taxon>
        <taxon>Flavobacteriaceae</taxon>
        <taxon>Myroides</taxon>
    </lineage>
</organism>
<comment type="similarity">
    <text evidence="8">Belongs to the TonB-dependent receptor family.</text>
</comment>
<evidence type="ECO:0000256" key="6">
    <source>
        <dbReference type="ARBA" id="ARBA00023136"/>
    </source>
</evidence>
<dbReference type="PANTHER" id="PTHR30069:SF29">
    <property type="entry name" value="HEMOGLOBIN AND HEMOGLOBIN-HAPTOGLOBIN-BINDING PROTEIN 1-RELATED"/>
    <property type="match status" value="1"/>
</dbReference>
<evidence type="ECO:0000259" key="10">
    <source>
        <dbReference type="Pfam" id="PF07715"/>
    </source>
</evidence>
<evidence type="ECO:0000256" key="9">
    <source>
        <dbReference type="SAM" id="SignalP"/>
    </source>
</evidence>
<dbReference type="PROSITE" id="PS52016">
    <property type="entry name" value="TONB_DEPENDENT_REC_3"/>
    <property type="match status" value="1"/>
</dbReference>
<proteinExistence type="inferred from homology"/>
<dbReference type="Gene3D" id="2.40.170.20">
    <property type="entry name" value="TonB-dependent receptor, beta-barrel domain"/>
    <property type="match status" value="1"/>
</dbReference>
<dbReference type="InterPro" id="IPR041700">
    <property type="entry name" value="OMP_b-brl_3"/>
</dbReference>
<dbReference type="EMBL" id="FORU01000002">
    <property type="protein sequence ID" value="SFI90869.1"/>
    <property type="molecule type" value="Genomic_DNA"/>
</dbReference>
<dbReference type="InterPro" id="IPR037066">
    <property type="entry name" value="Plug_dom_sf"/>
</dbReference>
<evidence type="ECO:0000256" key="4">
    <source>
        <dbReference type="ARBA" id="ARBA00022692"/>
    </source>
</evidence>
<name>A0A1I3M1H6_9FLAO</name>
<keyword evidence="12" id="KW-0675">Receptor</keyword>
<evidence type="ECO:0000256" key="8">
    <source>
        <dbReference type="PROSITE-ProRule" id="PRU01360"/>
    </source>
</evidence>
<evidence type="ECO:0000256" key="2">
    <source>
        <dbReference type="ARBA" id="ARBA00022448"/>
    </source>
</evidence>
<dbReference type="PANTHER" id="PTHR30069">
    <property type="entry name" value="TONB-DEPENDENT OUTER MEMBRANE RECEPTOR"/>
    <property type="match status" value="1"/>
</dbReference>
<keyword evidence="2 8" id="KW-0813">Transport</keyword>
<dbReference type="Pfam" id="PF14905">
    <property type="entry name" value="OMP_b-brl_3"/>
    <property type="match status" value="1"/>
</dbReference>
<dbReference type="InterPro" id="IPR012910">
    <property type="entry name" value="Plug_dom"/>
</dbReference>
<dbReference type="GO" id="GO:0015344">
    <property type="term" value="F:siderophore uptake transmembrane transporter activity"/>
    <property type="evidence" value="ECO:0007669"/>
    <property type="project" value="TreeGrafter"/>
</dbReference>
<dbReference type="SUPFAM" id="SSF56935">
    <property type="entry name" value="Porins"/>
    <property type="match status" value="1"/>
</dbReference>
<keyword evidence="4 8" id="KW-0812">Transmembrane</keyword>
<evidence type="ECO:0000256" key="3">
    <source>
        <dbReference type="ARBA" id="ARBA00022452"/>
    </source>
</evidence>
<dbReference type="Proteomes" id="UP000243887">
    <property type="component" value="Unassembled WGS sequence"/>
</dbReference>
<evidence type="ECO:0000256" key="7">
    <source>
        <dbReference type="ARBA" id="ARBA00023237"/>
    </source>
</evidence>
<dbReference type="InterPro" id="IPR036942">
    <property type="entry name" value="Beta-barrel_TonB_sf"/>
</dbReference>
<dbReference type="OrthoDB" id="9764669at2"/>
<dbReference type="Pfam" id="PF07715">
    <property type="entry name" value="Plug"/>
    <property type="match status" value="1"/>
</dbReference>
<keyword evidence="7 8" id="KW-0998">Cell outer membrane</keyword>
<sequence length="708" mass="81530">MRRKTTIALGFCTLITGLLRAQVQDSIASSPDKLEEIVISGQFNPQSIDKSIHNVRVINRDQIESQGGSNLADVLNQVLNINITPNASTGKSGAKIFGLDAQYFTVLVDNVPIINDEGFGNNTDLTQINLEDISRIEIVEGAMGVDYGANAVSGIINIITKKSSDYKWEISPYIQEETVGSEYDFSNKGKHIQSLKVGHKFNDNIYASVSFMHNDFKGFWDDRKGKDYFGEEDLRGHSWLPKNQNSLKGLLNYYNYHYRVYYKFEHFNERIKDYNKDVERNSNPIFGDSNPYANDKIVTSNRYFHMLNASGRLKELLDFDVTFSYQKQDRDVNSYNYYIKYDEKTNQKHYTTLSQDGFYSRGTFSNFINNDVFDFQVGYQISDINGFSSMEGNLVTSEPISRRLGSYDAYISSEIKLTPRLMLRPGYRIMTSNVVNAHHAYTFMAKYVFPKGYELRATFGMAPRLPNYEELYTYFVDVNHDLQGNPNLKPEKGKTVFVNLKKIFTIDEDFEIENNFTARWMDVSNKIELIEISRSPKRFGYENVDRYRNLGLTYLSQITWDNLNVGLGFTYAAYSTEMFKAPKETDAFFFTPQFNASVSYKLKKAKTNFSLFYKYTGAEYRYLLIDDIKGQYYIKGKSEAYSWLDFTIRQPFMDNKLNLTLGVRNLFNIKELESSVDQPGVHDTGGASGMLLSYGTSAFFKVQYNFNF</sequence>
<feature type="domain" description="TonB-dependent receptor plug" evidence="10">
    <location>
        <begin position="51"/>
        <end position="155"/>
    </location>
</feature>
<evidence type="ECO:0000313" key="13">
    <source>
        <dbReference type="Proteomes" id="UP000243887"/>
    </source>
</evidence>
<dbReference type="GO" id="GO:0044718">
    <property type="term" value="P:siderophore transmembrane transport"/>
    <property type="evidence" value="ECO:0007669"/>
    <property type="project" value="TreeGrafter"/>
</dbReference>
<evidence type="ECO:0000256" key="5">
    <source>
        <dbReference type="ARBA" id="ARBA00022729"/>
    </source>
</evidence>
<evidence type="ECO:0000313" key="12">
    <source>
        <dbReference type="EMBL" id="SFI90869.1"/>
    </source>
</evidence>
<dbReference type="InterPro" id="IPR039426">
    <property type="entry name" value="TonB-dep_rcpt-like"/>
</dbReference>
<reference evidence="13" key="1">
    <citation type="submission" date="2016-10" db="EMBL/GenBank/DDBJ databases">
        <authorList>
            <person name="Varghese N."/>
            <person name="Submissions S."/>
        </authorList>
    </citation>
    <scope>NUCLEOTIDE SEQUENCE [LARGE SCALE GENOMIC DNA]</scope>
    <source>
        <strain evidence="13">DSM 26542</strain>
    </source>
</reference>
<feature type="chain" id="PRO_5017239614" evidence="9">
    <location>
        <begin position="22"/>
        <end position="708"/>
    </location>
</feature>
<dbReference type="Gene3D" id="2.170.130.10">
    <property type="entry name" value="TonB-dependent receptor, plug domain"/>
    <property type="match status" value="1"/>
</dbReference>
<keyword evidence="5 9" id="KW-0732">Signal</keyword>
<protein>
    <submittedName>
        <fullName evidence="12">Outer membrane receptor for ferrienterochelin and colicins</fullName>
    </submittedName>
</protein>
<evidence type="ECO:0000259" key="11">
    <source>
        <dbReference type="Pfam" id="PF14905"/>
    </source>
</evidence>